<dbReference type="CDD" id="cd02019">
    <property type="entry name" value="NK"/>
    <property type="match status" value="1"/>
</dbReference>
<dbReference type="GO" id="GO:0016301">
    <property type="term" value="F:kinase activity"/>
    <property type="evidence" value="ECO:0007669"/>
    <property type="project" value="UniProtKB-KW"/>
</dbReference>
<keyword evidence="2" id="KW-1185">Reference proteome</keyword>
<evidence type="ECO:0000313" key="1">
    <source>
        <dbReference type="EMBL" id="RJF78058.1"/>
    </source>
</evidence>
<dbReference type="RefSeq" id="WP_119833200.1">
    <property type="nucleotide sequence ID" value="NZ_QYUL01000004.1"/>
</dbReference>
<name>A0A418VP51_9PROT</name>
<dbReference type="InterPro" id="IPR027417">
    <property type="entry name" value="P-loop_NTPase"/>
</dbReference>
<sequence>MNTPLIIGLNGKAGAGKDTAANHLVSQYGFVKIGFADPLRQVCKTVFGLTDAEMSDRALKETILDRYPHLTPRKIMQVVGTEAFRNNFDGVWIEAFLQQARKHQRVVASDCRFPDEGAAVQALGGKLVRVVAIDSPFETPDSGHASEAVVNTVNADHEVTNVFNDPNGIHLLKHQMDAIMMGLGICRCVQPGCDCDYIPPAIRD</sequence>
<proteinExistence type="predicted"/>
<keyword evidence="1" id="KW-0418">Kinase</keyword>
<protein>
    <submittedName>
        <fullName evidence="1">Adenylate kinase</fullName>
    </submittedName>
</protein>
<reference evidence="1 2" key="1">
    <citation type="submission" date="2018-09" db="EMBL/GenBank/DDBJ databases">
        <authorList>
            <person name="Zhu H."/>
        </authorList>
    </citation>
    <scope>NUCLEOTIDE SEQUENCE [LARGE SCALE GENOMIC DNA]</scope>
    <source>
        <strain evidence="1 2">K2W22B-5</strain>
    </source>
</reference>
<dbReference type="Gene3D" id="3.40.50.300">
    <property type="entry name" value="P-loop containing nucleotide triphosphate hydrolases"/>
    <property type="match status" value="1"/>
</dbReference>
<dbReference type="Pfam" id="PF21448">
    <property type="entry name" value="DNMK"/>
    <property type="match status" value="1"/>
</dbReference>
<dbReference type="EMBL" id="QYUL01000004">
    <property type="protein sequence ID" value="RJF78058.1"/>
    <property type="molecule type" value="Genomic_DNA"/>
</dbReference>
<accession>A0A418VP51</accession>
<dbReference type="SUPFAM" id="SSF52540">
    <property type="entry name" value="P-loop containing nucleoside triphosphate hydrolases"/>
    <property type="match status" value="1"/>
</dbReference>
<dbReference type="OrthoDB" id="5401711at2"/>
<comment type="caution">
    <text evidence="1">The sequence shown here is derived from an EMBL/GenBank/DDBJ whole genome shotgun (WGS) entry which is preliminary data.</text>
</comment>
<gene>
    <name evidence="1" type="ORF">D3877_23285</name>
</gene>
<organism evidence="1 2">
    <name type="scientific">Azospirillum cavernae</name>
    <dbReference type="NCBI Taxonomy" id="2320860"/>
    <lineage>
        <taxon>Bacteria</taxon>
        <taxon>Pseudomonadati</taxon>
        <taxon>Pseudomonadota</taxon>
        <taxon>Alphaproteobacteria</taxon>
        <taxon>Rhodospirillales</taxon>
        <taxon>Azospirillaceae</taxon>
        <taxon>Azospirillum</taxon>
    </lineage>
</organism>
<dbReference type="Proteomes" id="UP000283458">
    <property type="component" value="Unassembled WGS sequence"/>
</dbReference>
<dbReference type="AlphaFoldDB" id="A0A418VP51"/>
<dbReference type="InterPro" id="IPR048444">
    <property type="entry name" value="DNMK"/>
</dbReference>
<evidence type="ECO:0000313" key="2">
    <source>
        <dbReference type="Proteomes" id="UP000283458"/>
    </source>
</evidence>
<keyword evidence="1" id="KW-0808">Transferase</keyword>